<reference evidence="2 3" key="1">
    <citation type="submission" date="2019-06" db="EMBL/GenBank/DDBJ databases">
        <title>Sequencing the genomes of 1000 actinobacteria strains.</title>
        <authorList>
            <person name="Klenk H.-P."/>
        </authorList>
    </citation>
    <scope>NUCLEOTIDE SEQUENCE [LARGE SCALE GENOMIC DNA]</scope>
    <source>
        <strain evidence="2 3">DSM 44826</strain>
    </source>
</reference>
<organism evidence="2 3">
    <name type="scientific">Kitasatospora viridis</name>
    <dbReference type="NCBI Taxonomy" id="281105"/>
    <lineage>
        <taxon>Bacteria</taxon>
        <taxon>Bacillati</taxon>
        <taxon>Actinomycetota</taxon>
        <taxon>Actinomycetes</taxon>
        <taxon>Kitasatosporales</taxon>
        <taxon>Streptomycetaceae</taxon>
        <taxon>Kitasatospora</taxon>
    </lineage>
</organism>
<dbReference type="AlphaFoldDB" id="A0A561SF28"/>
<dbReference type="RefSeq" id="WP_246214117.1">
    <property type="nucleotide sequence ID" value="NZ_BAAAMZ010000001.1"/>
</dbReference>
<proteinExistence type="predicted"/>
<gene>
    <name evidence="2" type="ORF">FHX73_1596</name>
</gene>
<dbReference type="Proteomes" id="UP000317940">
    <property type="component" value="Unassembled WGS sequence"/>
</dbReference>
<name>A0A561SF28_9ACTN</name>
<dbReference type="EMBL" id="VIWT01000005">
    <property type="protein sequence ID" value="TWF73484.1"/>
    <property type="molecule type" value="Genomic_DNA"/>
</dbReference>
<feature type="region of interest" description="Disordered" evidence="1">
    <location>
        <begin position="1"/>
        <end position="35"/>
    </location>
</feature>
<sequence length="151" mass="16311">MPSTEPRAPRAEDFEDTEGEYLVPGLDRAPGADPGEPETWEIVRVDCPECHRAIALVGDEEQLPQHAVLRQAWHPFSPALCPGSGVPTDELAQVLPDADEQAGPLAALLTLPAQLDWRTQPFSHADGPGGAKLAHRVPQMRQAPRAAVAHR</sequence>
<evidence type="ECO:0000313" key="3">
    <source>
        <dbReference type="Proteomes" id="UP000317940"/>
    </source>
</evidence>
<keyword evidence="3" id="KW-1185">Reference proteome</keyword>
<feature type="region of interest" description="Disordered" evidence="1">
    <location>
        <begin position="123"/>
        <end position="151"/>
    </location>
</feature>
<evidence type="ECO:0000313" key="2">
    <source>
        <dbReference type="EMBL" id="TWF73484.1"/>
    </source>
</evidence>
<comment type="caution">
    <text evidence="2">The sequence shown here is derived from an EMBL/GenBank/DDBJ whole genome shotgun (WGS) entry which is preliminary data.</text>
</comment>
<protein>
    <submittedName>
        <fullName evidence="2">Uncharacterized protein</fullName>
    </submittedName>
</protein>
<accession>A0A561SF28</accession>
<evidence type="ECO:0000256" key="1">
    <source>
        <dbReference type="SAM" id="MobiDB-lite"/>
    </source>
</evidence>